<feature type="transmembrane region" description="Helical" evidence="8">
    <location>
        <begin position="60"/>
        <end position="81"/>
    </location>
</feature>
<feature type="transmembrane region" description="Helical" evidence="8">
    <location>
        <begin position="118"/>
        <end position="136"/>
    </location>
</feature>
<feature type="transmembrane region" description="Helical" evidence="8">
    <location>
        <begin position="387"/>
        <end position="410"/>
    </location>
</feature>
<dbReference type="Gene3D" id="1.20.1250.20">
    <property type="entry name" value="MFS general substrate transporter like domains"/>
    <property type="match status" value="1"/>
</dbReference>
<feature type="transmembrane region" description="Helical" evidence="8">
    <location>
        <begin position="175"/>
        <end position="196"/>
    </location>
</feature>
<dbReference type="InterPro" id="IPR005829">
    <property type="entry name" value="Sugar_transporter_CS"/>
</dbReference>
<dbReference type="NCBIfam" id="TIGR00879">
    <property type="entry name" value="SP"/>
    <property type="match status" value="1"/>
</dbReference>
<reference evidence="10 11" key="1">
    <citation type="journal article" date="2019" name="Int. J. Syst. Evol. Microbiol.">
        <title>The Global Catalogue of Microorganisms (GCM) 10K type strain sequencing project: providing services to taxonomists for standard genome sequencing and annotation.</title>
        <authorList>
            <consortium name="The Broad Institute Genomics Platform"/>
            <consortium name="The Broad Institute Genome Sequencing Center for Infectious Disease"/>
            <person name="Wu L."/>
            <person name="Ma J."/>
        </authorList>
    </citation>
    <scope>NUCLEOTIDE SEQUENCE [LARGE SCALE GENOMIC DNA]</scope>
    <source>
        <strain evidence="10 11">JCM 10303</strain>
    </source>
</reference>
<feature type="transmembrane region" description="Helical" evidence="8">
    <location>
        <begin position="290"/>
        <end position="314"/>
    </location>
</feature>
<keyword evidence="11" id="KW-1185">Reference proteome</keyword>
<evidence type="ECO:0000259" key="9">
    <source>
        <dbReference type="PROSITE" id="PS50850"/>
    </source>
</evidence>
<feature type="transmembrane region" description="Helical" evidence="8">
    <location>
        <begin position="353"/>
        <end position="375"/>
    </location>
</feature>
<feature type="domain" description="Major facilitator superfamily (MFS) profile" evidence="9">
    <location>
        <begin position="23"/>
        <end position="441"/>
    </location>
</feature>
<keyword evidence="6 8" id="KW-0472">Membrane</keyword>
<feature type="transmembrane region" description="Helical" evidence="8">
    <location>
        <begin position="321"/>
        <end position="341"/>
    </location>
</feature>
<evidence type="ECO:0000313" key="11">
    <source>
        <dbReference type="Proteomes" id="UP001500729"/>
    </source>
</evidence>
<sequence length="462" mass="48679">MDNATATERKTDVSRSRYTSPFIAFVAALGGLLFGYDTGVVSGALLFFKDEFALSSFEQGIVVSVMQLGAVIGALCCGPVSDRYGRRWALAGSAAAFACGAVLAAVAPSYFWLVIARIAQGLGVGSAALTVPVYIAEIAPPRIRGTLVSLNQLLITVGILLSYVVNYLLAPAGAWRWMFGLAAVPSVILLLSLRFLPESPRWLVTRGRMTEARSTLAAVSESDLDIEREIAGIRESATGGSGSWRSLFGRVARPALAIGLILALFQTITGIDTVIYFAPTILHSAGFDAVSSVLSTVGIGVVNVGMTVVSILLLDRIGRRGPLLAGTAVMATGLVLLGFTFSGPAASPSWLSVVTLMVFVGAFAIGLGPVFWLINAEIYPLRLRAKAAGMATMTIFGSNAVVSATFLPLVDVLGQAGVFWLYAAITVLAVGFIHFRVPETKGRTLEEIEATLRSGALRPKSR</sequence>
<name>A0ABN1EDL4_SACER</name>
<feature type="transmembrane region" description="Helical" evidence="8">
    <location>
        <begin position="88"/>
        <end position="112"/>
    </location>
</feature>
<evidence type="ECO:0000256" key="7">
    <source>
        <dbReference type="RuleBase" id="RU003346"/>
    </source>
</evidence>
<dbReference type="InterPro" id="IPR005828">
    <property type="entry name" value="MFS_sugar_transport-like"/>
</dbReference>
<dbReference type="PANTHER" id="PTHR48023:SF4">
    <property type="entry name" value="D-XYLOSE-PROTON SYMPORTER-LIKE 2"/>
    <property type="match status" value="1"/>
</dbReference>
<organism evidence="10 11">
    <name type="scientific">Saccharopolyspora erythraea</name>
    <name type="common">Streptomyces erythraeus</name>
    <dbReference type="NCBI Taxonomy" id="1836"/>
    <lineage>
        <taxon>Bacteria</taxon>
        <taxon>Bacillati</taxon>
        <taxon>Actinomycetota</taxon>
        <taxon>Actinomycetes</taxon>
        <taxon>Pseudonocardiales</taxon>
        <taxon>Pseudonocardiaceae</taxon>
        <taxon>Saccharopolyspora</taxon>
    </lineage>
</organism>
<protein>
    <submittedName>
        <fullName evidence="10">Sugar porter family MFS transporter</fullName>
    </submittedName>
</protein>
<dbReference type="PANTHER" id="PTHR48023">
    <property type="entry name" value="D-XYLOSE-PROTON SYMPORTER-LIKE 2"/>
    <property type="match status" value="1"/>
</dbReference>
<evidence type="ECO:0000313" key="10">
    <source>
        <dbReference type="EMBL" id="GAA0564448.1"/>
    </source>
</evidence>
<dbReference type="PROSITE" id="PS50850">
    <property type="entry name" value="MFS"/>
    <property type="match status" value="1"/>
</dbReference>
<evidence type="ECO:0000256" key="5">
    <source>
        <dbReference type="ARBA" id="ARBA00022989"/>
    </source>
</evidence>
<dbReference type="PRINTS" id="PR00171">
    <property type="entry name" value="SUGRTRNSPORT"/>
</dbReference>
<feature type="transmembrane region" description="Helical" evidence="8">
    <location>
        <begin position="416"/>
        <end position="435"/>
    </location>
</feature>
<comment type="subcellular location">
    <subcellularLocation>
        <location evidence="1">Cell membrane</location>
        <topology evidence="1">Multi-pass membrane protein</topology>
    </subcellularLocation>
</comment>
<accession>A0ABN1EDL4</accession>
<dbReference type="RefSeq" id="WP_009951262.1">
    <property type="nucleotide sequence ID" value="NZ_BAAAGS010000111.1"/>
</dbReference>
<keyword evidence="3 7" id="KW-0813">Transport</keyword>
<keyword evidence="4 8" id="KW-0812">Transmembrane</keyword>
<evidence type="ECO:0000256" key="2">
    <source>
        <dbReference type="ARBA" id="ARBA00010992"/>
    </source>
</evidence>
<keyword evidence="5 8" id="KW-1133">Transmembrane helix</keyword>
<dbReference type="EMBL" id="BAAAGS010000111">
    <property type="protein sequence ID" value="GAA0564448.1"/>
    <property type="molecule type" value="Genomic_DNA"/>
</dbReference>
<dbReference type="InterPro" id="IPR036259">
    <property type="entry name" value="MFS_trans_sf"/>
</dbReference>
<proteinExistence type="inferred from homology"/>
<dbReference type="InterPro" id="IPR020846">
    <property type="entry name" value="MFS_dom"/>
</dbReference>
<evidence type="ECO:0000256" key="6">
    <source>
        <dbReference type="ARBA" id="ARBA00023136"/>
    </source>
</evidence>
<evidence type="ECO:0000256" key="4">
    <source>
        <dbReference type="ARBA" id="ARBA00022692"/>
    </source>
</evidence>
<dbReference type="InterPro" id="IPR050820">
    <property type="entry name" value="MFS_Sugar_Transporter"/>
</dbReference>
<evidence type="ECO:0000256" key="1">
    <source>
        <dbReference type="ARBA" id="ARBA00004651"/>
    </source>
</evidence>
<feature type="transmembrane region" description="Helical" evidence="8">
    <location>
        <begin position="255"/>
        <end position="278"/>
    </location>
</feature>
<evidence type="ECO:0000256" key="3">
    <source>
        <dbReference type="ARBA" id="ARBA00022448"/>
    </source>
</evidence>
<dbReference type="SUPFAM" id="SSF103473">
    <property type="entry name" value="MFS general substrate transporter"/>
    <property type="match status" value="1"/>
</dbReference>
<comment type="similarity">
    <text evidence="2 7">Belongs to the major facilitator superfamily. Sugar transporter (TC 2.A.1.1) family.</text>
</comment>
<evidence type="ECO:0000256" key="8">
    <source>
        <dbReference type="SAM" id="Phobius"/>
    </source>
</evidence>
<dbReference type="Pfam" id="PF00083">
    <property type="entry name" value="Sugar_tr"/>
    <property type="match status" value="1"/>
</dbReference>
<dbReference type="PROSITE" id="PS00216">
    <property type="entry name" value="SUGAR_TRANSPORT_1"/>
    <property type="match status" value="1"/>
</dbReference>
<dbReference type="Proteomes" id="UP001500729">
    <property type="component" value="Unassembled WGS sequence"/>
</dbReference>
<gene>
    <name evidence="10" type="ORF">GCM10009533_70580</name>
</gene>
<dbReference type="InterPro" id="IPR003663">
    <property type="entry name" value="Sugar/inositol_transpt"/>
</dbReference>
<feature type="transmembrane region" description="Helical" evidence="8">
    <location>
        <begin position="148"/>
        <end position="169"/>
    </location>
</feature>
<comment type="caution">
    <text evidence="10">The sequence shown here is derived from an EMBL/GenBank/DDBJ whole genome shotgun (WGS) entry which is preliminary data.</text>
</comment>
<feature type="transmembrane region" description="Helical" evidence="8">
    <location>
        <begin position="21"/>
        <end position="48"/>
    </location>
</feature>